<dbReference type="SUPFAM" id="SSF54427">
    <property type="entry name" value="NTF2-like"/>
    <property type="match status" value="1"/>
</dbReference>
<feature type="region of interest" description="Disordered" evidence="3">
    <location>
        <begin position="1"/>
        <end position="122"/>
    </location>
</feature>
<evidence type="ECO:0000313" key="6">
    <source>
        <dbReference type="Proteomes" id="UP000586918"/>
    </source>
</evidence>
<keyword evidence="6" id="KW-1185">Reference proteome</keyword>
<gene>
    <name evidence="5" type="ORF">HF519_29200</name>
</gene>
<evidence type="ECO:0008006" key="7">
    <source>
        <dbReference type="Google" id="ProtNLM"/>
    </source>
</evidence>
<dbReference type="Proteomes" id="UP000586918">
    <property type="component" value="Unassembled WGS sequence"/>
</dbReference>
<keyword evidence="2 4" id="KW-0472">Membrane</keyword>
<evidence type="ECO:0000256" key="4">
    <source>
        <dbReference type="SAM" id="Phobius"/>
    </source>
</evidence>
<feature type="compositionally biased region" description="Basic and acidic residues" evidence="3">
    <location>
        <begin position="29"/>
        <end position="40"/>
    </location>
</feature>
<evidence type="ECO:0000256" key="3">
    <source>
        <dbReference type="SAM" id="MobiDB-lite"/>
    </source>
</evidence>
<dbReference type="RefSeq" id="WP_169416195.1">
    <property type="nucleotide sequence ID" value="NZ_JAAXKZ010000208.1"/>
</dbReference>
<dbReference type="PANTHER" id="PTHR37042:SF4">
    <property type="entry name" value="OUTER MEMBRANE PROTEIN RV1973"/>
    <property type="match status" value="1"/>
</dbReference>
<keyword evidence="4" id="KW-0812">Transmembrane</keyword>
<name>A0A848DRQ7_9PSEU</name>
<proteinExistence type="predicted"/>
<comment type="subcellular location">
    <subcellularLocation>
        <location evidence="1">Membrane</location>
    </subcellularLocation>
</comment>
<protein>
    <recommendedName>
        <fullName evidence="7">Mce-associated membrane protein</fullName>
    </recommendedName>
</protein>
<organism evidence="5 6">
    <name type="scientific">Pseudonocardia bannensis</name>
    <dbReference type="NCBI Taxonomy" id="630973"/>
    <lineage>
        <taxon>Bacteria</taxon>
        <taxon>Bacillati</taxon>
        <taxon>Actinomycetota</taxon>
        <taxon>Actinomycetes</taxon>
        <taxon>Pseudonocardiales</taxon>
        <taxon>Pseudonocardiaceae</taxon>
        <taxon>Pseudonocardia</taxon>
    </lineage>
</organism>
<keyword evidence="4" id="KW-1133">Transmembrane helix</keyword>
<dbReference type="Gene3D" id="3.10.450.50">
    <property type="match status" value="1"/>
</dbReference>
<dbReference type="GO" id="GO:0016020">
    <property type="term" value="C:membrane"/>
    <property type="evidence" value="ECO:0007669"/>
    <property type="project" value="UniProtKB-SubCell"/>
</dbReference>
<feature type="compositionally biased region" description="Low complexity" evidence="3">
    <location>
        <begin position="86"/>
        <end position="100"/>
    </location>
</feature>
<dbReference type="EMBL" id="JAAXKZ010000208">
    <property type="protein sequence ID" value="NMH95547.1"/>
    <property type="molecule type" value="Genomic_DNA"/>
</dbReference>
<accession>A0A848DRQ7</accession>
<sequence length="291" mass="30493">MPPYRRSSRTDVPARPRRTRRVAGLEPGPNRRAETGRPAEPEAEQAPASVTADTDGAARTPVREARRSATRSGRLPAGPAAEPRPDSAGDGQAGDGQAESGAEDGDTTVPGTPDSGAEAGDTAGWRSRRVVLMAVAAVLLLAVAVVAAVANAQLRGAPAAQNTALVDVGATAQVSGQLGDALERVYSYDFARLDQNEADARAVITEEFGAQFDRLFGQVRELAPQQQAVVTATVTMSAVQRIEGDRATVFVFMDQQATRAADARQLAAAGRLTVTGRLVDGQWKIADVQSR</sequence>
<evidence type="ECO:0000256" key="1">
    <source>
        <dbReference type="ARBA" id="ARBA00004370"/>
    </source>
</evidence>
<evidence type="ECO:0000256" key="2">
    <source>
        <dbReference type="ARBA" id="ARBA00023136"/>
    </source>
</evidence>
<comment type="caution">
    <text evidence="5">The sequence shown here is derived from an EMBL/GenBank/DDBJ whole genome shotgun (WGS) entry which is preliminary data.</text>
</comment>
<dbReference type="AlphaFoldDB" id="A0A848DRQ7"/>
<evidence type="ECO:0000313" key="5">
    <source>
        <dbReference type="EMBL" id="NMH95547.1"/>
    </source>
</evidence>
<dbReference type="InterPro" id="IPR032710">
    <property type="entry name" value="NTF2-like_dom_sf"/>
</dbReference>
<reference evidence="5 6" key="1">
    <citation type="submission" date="2020-04" db="EMBL/GenBank/DDBJ databases">
        <authorList>
            <person name="Klaysubun C."/>
            <person name="Duangmal K."/>
            <person name="Lipun K."/>
        </authorList>
    </citation>
    <scope>NUCLEOTIDE SEQUENCE [LARGE SCALE GENOMIC DNA]</scope>
    <source>
        <strain evidence="5 6">DSM 45300</strain>
    </source>
</reference>
<dbReference type="PANTHER" id="PTHR37042">
    <property type="entry name" value="OUTER MEMBRANE PROTEIN RV1973"/>
    <property type="match status" value="1"/>
</dbReference>
<feature type="transmembrane region" description="Helical" evidence="4">
    <location>
        <begin position="130"/>
        <end position="150"/>
    </location>
</feature>